<keyword evidence="2 5" id="KW-0479">Metal-binding</keyword>
<dbReference type="GO" id="GO:0005737">
    <property type="term" value="C:cytoplasm"/>
    <property type="evidence" value="ECO:0007669"/>
    <property type="project" value="UniProtKB-SubCell"/>
</dbReference>
<keyword evidence="5" id="KW-0963">Cytoplasm</keyword>
<comment type="subcellular location">
    <subcellularLocation>
        <location evidence="5">Cytoplasm</location>
    </subcellularLocation>
</comment>
<dbReference type="EMBL" id="CWGI01000001">
    <property type="protein sequence ID" value="CRX37209.1"/>
    <property type="molecule type" value="Genomic_DNA"/>
</dbReference>
<feature type="binding site" evidence="5">
    <location>
        <position position="87"/>
    </location>
    <ligand>
        <name>Mg(2+)</name>
        <dbReference type="ChEBI" id="CHEBI:18420"/>
        <label>1</label>
    </ligand>
</feature>
<evidence type="ECO:0000256" key="4">
    <source>
        <dbReference type="ARBA" id="ARBA00022842"/>
    </source>
</evidence>
<dbReference type="InterPro" id="IPR036649">
    <property type="entry name" value="Pyrophosphatase_sf"/>
</dbReference>
<comment type="function">
    <text evidence="5">Catalyzes the hydrolysis of inorganic pyrophosphate (PPi) forming two phosphate ions.</text>
</comment>
<feature type="binding site" evidence="5">
    <location>
        <position position="28"/>
    </location>
    <ligand>
        <name>substrate</name>
    </ligand>
</feature>
<evidence type="ECO:0000256" key="2">
    <source>
        <dbReference type="ARBA" id="ARBA00022723"/>
    </source>
</evidence>
<organism evidence="6 7">
    <name type="scientific">Candidatus Hepatoplasma crinochetorum</name>
    <dbReference type="NCBI Taxonomy" id="295596"/>
    <lineage>
        <taxon>Bacteria</taxon>
        <taxon>Bacillati</taxon>
        <taxon>Mycoplasmatota</taxon>
        <taxon>Mollicutes</taxon>
        <taxon>Candidatus Hepatoplasmataceae</taxon>
        <taxon>Candidatus Hepatoplasma</taxon>
    </lineage>
</organism>
<dbReference type="Pfam" id="PF00719">
    <property type="entry name" value="Pyrophosphatase"/>
    <property type="match status" value="1"/>
</dbReference>
<dbReference type="AlphaFoldDB" id="A0A0G7ZNM0"/>
<dbReference type="GO" id="GO:0006796">
    <property type="term" value="P:phosphate-containing compound metabolic process"/>
    <property type="evidence" value="ECO:0007669"/>
    <property type="project" value="InterPro"/>
</dbReference>
<dbReference type="GO" id="GO:0000287">
    <property type="term" value="F:magnesium ion binding"/>
    <property type="evidence" value="ECO:0007669"/>
    <property type="project" value="UniProtKB-UniRule"/>
</dbReference>
<name>A0A0G7ZNM0_9MOLU</name>
<dbReference type="PANTHER" id="PTHR10286">
    <property type="entry name" value="INORGANIC PYROPHOSPHATASE"/>
    <property type="match status" value="1"/>
</dbReference>
<reference evidence="7" key="1">
    <citation type="submission" date="2015-05" db="EMBL/GenBank/DDBJ databases">
        <authorList>
            <person name="Collingro A."/>
        </authorList>
    </citation>
    <scope>NUCLEOTIDE SEQUENCE [LARGE SCALE GENOMIC DNA]</scope>
    <source>
        <strain evidence="7">Ps</strain>
    </source>
</reference>
<evidence type="ECO:0000256" key="1">
    <source>
        <dbReference type="ARBA" id="ARBA00001946"/>
    </source>
</evidence>
<feature type="binding site" evidence="5">
    <location>
        <position position="55"/>
    </location>
    <ligand>
        <name>Mg(2+)</name>
        <dbReference type="ChEBI" id="CHEBI:18420"/>
        <label>1</label>
    </ligand>
</feature>
<feature type="binding site" evidence="5">
    <location>
        <position position="40"/>
    </location>
    <ligand>
        <name>substrate</name>
    </ligand>
</feature>
<feature type="binding site" evidence="5">
    <location>
        <position position="124"/>
    </location>
    <ligand>
        <name>substrate</name>
    </ligand>
</feature>
<keyword evidence="3 5" id="KW-0378">Hydrolase</keyword>
<keyword evidence="7" id="KW-1185">Reference proteome</keyword>
<comment type="cofactor">
    <cofactor evidence="1 5">
        <name>Mg(2+)</name>
        <dbReference type="ChEBI" id="CHEBI:18420"/>
    </cofactor>
</comment>
<evidence type="ECO:0000256" key="3">
    <source>
        <dbReference type="ARBA" id="ARBA00022801"/>
    </source>
</evidence>
<dbReference type="Gene3D" id="3.90.80.10">
    <property type="entry name" value="Inorganic pyrophosphatase"/>
    <property type="match status" value="1"/>
</dbReference>
<gene>
    <name evidence="5" type="primary">ppa</name>
    <name evidence="6" type="ORF">HEPPS_04350</name>
</gene>
<evidence type="ECO:0000313" key="7">
    <source>
        <dbReference type="Proteomes" id="UP000242141"/>
    </source>
</evidence>
<dbReference type="CDD" id="cd00412">
    <property type="entry name" value="pyrophosphatase"/>
    <property type="match status" value="1"/>
</dbReference>
<sequence length="178" mass="20835">MKADIVIEIPKNSKIKYEKENGKLRVDRILYGAMNYPANYGYFENTLDWDGDPLDALVISDQEFLPNCIVPVRIIGAMKMIDAGETDTKIITVVDVDPRFNNINKLGDLNKNILLEFKDFFENYKNLQNKKVEILGFEDISFAIKELQESKNLYKKYSNLKKDKFIKTMRKEYPNKYK</sequence>
<keyword evidence="4 5" id="KW-0460">Magnesium</keyword>
<evidence type="ECO:0000256" key="5">
    <source>
        <dbReference type="HAMAP-Rule" id="MF_00209"/>
    </source>
</evidence>
<feature type="binding site" evidence="5">
    <location>
        <position position="50"/>
    </location>
    <ligand>
        <name>Mg(2+)</name>
        <dbReference type="ChEBI" id="CHEBI:18420"/>
        <label>1</label>
    </ligand>
</feature>
<dbReference type="GO" id="GO:0004427">
    <property type="term" value="F:inorganic diphosphate phosphatase activity"/>
    <property type="evidence" value="ECO:0007669"/>
    <property type="project" value="UniProtKB-UniRule"/>
</dbReference>
<feature type="binding site" evidence="5">
    <location>
        <position position="55"/>
    </location>
    <ligand>
        <name>Mg(2+)</name>
        <dbReference type="ChEBI" id="CHEBI:18420"/>
        <label>2</label>
    </ligand>
</feature>
<accession>A0A0G7ZNM0</accession>
<comment type="catalytic activity">
    <reaction evidence="5">
        <text>diphosphate + H2O = 2 phosphate + H(+)</text>
        <dbReference type="Rhea" id="RHEA:24576"/>
        <dbReference type="ChEBI" id="CHEBI:15377"/>
        <dbReference type="ChEBI" id="CHEBI:15378"/>
        <dbReference type="ChEBI" id="CHEBI:33019"/>
        <dbReference type="ChEBI" id="CHEBI:43474"/>
        <dbReference type="EC" id="3.6.1.1"/>
    </reaction>
</comment>
<dbReference type="HAMAP" id="MF_00209">
    <property type="entry name" value="Inorganic_PPase"/>
    <property type="match status" value="1"/>
</dbReference>
<dbReference type="InterPro" id="IPR008162">
    <property type="entry name" value="Pyrophosphatase"/>
</dbReference>
<proteinExistence type="inferred from homology"/>
<comment type="subunit">
    <text evidence="5">Homohexamer.</text>
</comment>
<dbReference type="SUPFAM" id="SSF50324">
    <property type="entry name" value="Inorganic pyrophosphatase"/>
    <property type="match status" value="1"/>
</dbReference>
<dbReference type="Proteomes" id="UP000242141">
    <property type="component" value="Unassembled WGS sequence"/>
</dbReference>
<comment type="similarity">
    <text evidence="5">Belongs to the PPase family.</text>
</comment>
<dbReference type="EC" id="3.6.1.1" evidence="5"/>
<evidence type="ECO:0000313" key="6">
    <source>
        <dbReference type="EMBL" id="CRX37209.1"/>
    </source>
</evidence>
<feature type="binding site" evidence="5">
    <location>
        <position position="16"/>
    </location>
    <ligand>
        <name>substrate</name>
    </ligand>
</feature>
<dbReference type="PROSITE" id="PS00387">
    <property type="entry name" value="PPASE"/>
    <property type="match status" value="1"/>
</dbReference>
<protein>
    <recommendedName>
        <fullName evidence="5">Inorganic pyrophosphatase</fullName>
        <ecNumber evidence="5">3.6.1.1</ecNumber>
    </recommendedName>
    <alternativeName>
        <fullName evidence="5">Pyrophosphate phospho-hydrolase</fullName>
        <shortName evidence="5">PPase</shortName>
    </alternativeName>
</protein>